<dbReference type="GO" id="GO:0005506">
    <property type="term" value="F:iron ion binding"/>
    <property type="evidence" value="ECO:0007669"/>
    <property type="project" value="UniProtKB-ARBA"/>
</dbReference>
<evidence type="ECO:0000313" key="3">
    <source>
        <dbReference type="Proteomes" id="UP000076925"/>
    </source>
</evidence>
<protein>
    <submittedName>
        <fullName evidence="2">Mitomycin antibiotic biosynthesis protein</fullName>
    </submittedName>
</protein>
<dbReference type="Gene3D" id="2.60.120.620">
    <property type="entry name" value="q2cbj1_9rhob like domain"/>
    <property type="match status" value="1"/>
</dbReference>
<sequence>MLLRQDRLSILGNVELSSFQDSGFLVIENLLESTMVKALRDRFEPLFRGEFETGVYPDEWYWREGMSLPDITRHMANAWKSDLTIAKLVLSADIARAAALLMSWNGARLGQDTIWMKPPQTKAIAMHQDSSYMDFLVPSETITCWITLDDTQANAGTIEYVPGSHNWKLTARPLDFHTPKGGYQAKMLAAAALAGIENPQIIPIEVPAGSCVFHHGHIWHGSGANTTEHIIRRSIGIHLLRSDVRFHTSGGGYIYGRYQRVGDTSLDESFFPVLWVRNGYRTPYLDHYCRLGL</sequence>
<accession>A0A139XHV0</accession>
<dbReference type="Proteomes" id="UP000076925">
    <property type="component" value="Unassembled WGS sequence"/>
</dbReference>
<dbReference type="RefSeq" id="WP_017746217.1">
    <property type="nucleotide sequence ID" value="NZ_KQ976354.1"/>
</dbReference>
<dbReference type="GO" id="GO:0016706">
    <property type="term" value="F:2-oxoglutarate-dependent dioxygenase activity"/>
    <property type="evidence" value="ECO:0007669"/>
    <property type="project" value="UniProtKB-ARBA"/>
</dbReference>
<dbReference type="STRING" id="128403.WA1_17495"/>
<organism evidence="2 3">
    <name type="scientific">Scytonema hofmannii PCC 7110</name>
    <dbReference type="NCBI Taxonomy" id="128403"/>
    <lineage>
        <taxon>Bacteria</taxon>
        <taxon>Bacillati</taxon>
        <taxon>Cyanobacteriota</taxon>
        <taxon>Cyanophyceae</taxon>
        <taxon>Nostocales</taxon>
        <taxon>Scytonemataceae</taxon>
        <taxon>Scytonema</taxon>
    </lineage>
</organism>
<reference evidence="2 3" key="1">
    <citation type="journal article" date="2013" name="Genome Biol. Evol.">
        <title>Genomes of Stigonematalean cyanobacteria (subsection V) and the evolution of oxygenic photosynthesis from prokaryotes to plastids.</title>
        <authorList>
            <person name="Dagan T."/>
            <person name="Roettger M."/>
            <person name="Stucken K."/>
            <person name="Landan G."/>
            <person name="Koch R."/>
            <person name="Major P."/>
            <person name="Gould S.B."/>
            <person name="Goremykin V.V."/>
            <person name="Rippka R."/>
            <person name="Tandeau de Marsac N."/>
            <person name="Gugger M."/>
            <person name="Lockhart P.J."/>
            <person name="Allen J.F."/>
            <person name="Brune I."/>
            <person name="Maus I."/>
            <person name="Puhler A."/>
            <person name="Martin W.F."/>
        </authorList>
    </citation>
    <scope>NUCLEOTIDE SEQUENCE [LARGE SCALE GENOMIC DNA]</scope>
    <source>
        <strain evidence="2 3">PCC 7110</strain>
    </source>
</reference>
<gene>
    <name evidence="1" type="ORF">WA1_17495</name>
    <name evidence="2" type="ORF">WA1_51850</name>
</gene>
<keyword evidence="3" id="KW-1185">Reference proteome</keyword>
<name>A0A139XHV0_9CYAN</name>
<dbReference type="PANTHER" id="PTHR20883:SF46">
    <property type="entry name" value="PHYTANOYL-COA HYDROXYLASE"/>
    <property type="match status" value="1"/>
</dbReference>
<reference evidence="2" key="2">
    <citation type="submission" date="2016-02" db="EMBL/GenBank/DDBJ databases">
        <authorList>
            <person name="Wen L."/>
            <person name="He K."/>
            <person name="Yang H."/>
        </authorList>
    </citation>
    <scope>NUCLEOTIDE SEQUENCE</scope>
    <source>
        <strain evidence="2">PCC 7110</strain>
    </source>
</reference>
<dbReference type="Pfam" id="PF05721">
    <property type="entry name" value="PhyH"/>
    <property type="match status" value="1"/>
</dbReference>
<proteinExistence type="predicted"/>
<dbReference type="EMBL" id="ANNX02000020">
    <property type="protein sequence ID" value="KYC41820.1"/>
    <property type="molecule type" value="Genomic_DNA"/>
</dbReference>
<dbReference type="PANTHER" id="PTHR20883">
    <property type="entry name" value="PHYTANOYL-COA DIOXYGENASE DOMAIN CONTAINING 1"/>
    <property type="match status" value="1"/>
</dbReference>
<evidence type="ECO:0000313" key="1">
    <source>
        <dbReference type="EMBL" id="KYC41820.1"/>
    </source>
</evidence>
<dbReference type="SUPFAM" id="SSF51197">
    <property type="entry name" value="Clavaminate synthase-like"/>
    <property type="match status" value="1"/>
</dbReference>
<dbReference type="OrthoDB" id="9814777at2"/>
<dbReference type="AlphaFoldDB" id="A0A139XHV0"/>
<dbReference type="InterPro" id="IPR008775">
    <property type="entry name" value="Phytyl_CoA_dOase-like"/>
</dbReference>
<evidence type="ECO:0000313" key="2">
    <source>
        <dbReference type="EMBL" id="KYC44266.1"/>
    </source>
</evidence>
<dbReference type="EMBL" id="ANNX02000001">
    <property type="protein sequence ID" value="KYC44266.1"/>
    <property type="molecule type" value="Genomic_DNA"/>
</dbReference>
<comment type="caution">
    <text evidence="2">The sequence shown here is derived from an EMBL/GenBank/DDBJ whole genome shotgun (WGS) entry which is preliminary data.</text>
</comment>